<gene>
    <name evidence="1" type="ORF">LIER_09238</name>
</gene>
<accession>A0AAV3PEZ5</accession>
<organism evidence="1 2">
    <name type="scientific">Lithospermum erythrorhizon</name>
    <name type="common">Purple gromwell</name>
    <name type="synonym">Lithospermum officinale var. erythrorhizon</name>
    <dbReference type="NCBI Taxonomy" id="34254"/>
    <lineage>
        <taxon>Eukaryota</taxon>
        <taxon>Viridiplantae</taxon>
        <taxon>Streptophyta</taxon>
        <taxon>Embryophyta</taxon>
        <taxon>Tracheophyta</taxon>
        <taxon>Spermatophyta</taxon>
        <taxon>Magnoliopsida</taxon>
        <taxon>eudicotyledons</taxon>
        <taxon>Gunneridae</taxon>
        <taxon>Pentapetalae</taxon>
        <taxon>asterids</taxon>
        <taxon>lamiids</taxon>
        <taxon>Boraginales</taxon>
        <taxon>Boraginaceae</taxon>
        <taxon>Boraginoideae</taxon>
        <taxon>Lithospermeae</taxon>
        <taxon>Lithospermum</taxon>
    </lineage>
</organism>
<comment type="caution">
    <text evidence="1">The sequence shown here is derived from an EMBL/GenBank/DDBJ whole genome shotgun (WGS) entry which is preliminary data.</text>
</comment>
<proteinExistence type="predicted"/>
<evidence type="ECO:0000313" key="1">
    <source>
        <dbReference type="EMBL" id="GAA0150259.1"/>
    </source>
</evidence>
<keyword evidence="2" id="KW-1185">Reference proteome</keyword>
<name>A0AAV3PEZ5_LITER</name>
<dbReference type="EMBL" id="BAABME010001554">
    <property type="protein sequence ID" value="GAA0150259.1"/>
    <property type="molecule type" value="Genomic_DNA"/>
</dbReference>
<dbReference type="Proteomes" id="UP001454036">
    <property type="component" value="Unassembled WGS sequence"/>
</dbReference>
<dbReference type="AlphaFoldDB" id="A0AAV3PEZ5"/>
<reference evidence="1 2" key="1">
    <citation type="submission" date="2024-01" db="EMBL/GenBank/DDBJ databases">
        <title>The complete chloroplast genome sequence of Lithospermum erythrorhizon: insights into the phylogenetic relationship among Boraginaceae species and the maternal lineages of purple gromwells.</title>
        <authorList>
            <person name="Okada T."/>
            <person name="Watanabe K."/>
        </authorList>
    </citation>
    <scope>NUCLEOTIDE SEQUENCE [LARGE SCALE GENOMIC DNA]</scope>
</reference>
<evidence type="ECO:0000313" key="2">
    <source>
        <dbReference type="Proteomes" id="UP001454036"/>
    </source>
</evidence>
<sequence>MNGFVGFYEFSEFKGMILGMFPCFDCMCSVDVAVFRSQIPLDYALPLDKMSQSSENQADSYELRPRDNPNHTECSRVGEMSIFSIGEPVTREPIPPSTQVPACQVVKGSAPEDAPAVAERVEMAYQVDTRIPLPGDQVFLPRIEAGSTDPDLTPGYTAAPRSVEPHMGLVKCDHFLNRMIAGVEPSVSLFSALFTVTLEDFQTTFRSHLHRNILAGKCPNKVPDTRLFKKCFFAREDMAIGVPHIWTLKDEAKPLPFCTGTDIEAVDKIRSAIPQDTETTRRLPWYTFVDEVMLVLAGLVYDKEFDPEAKDDPPTWDELMIITSSSQMEEVDFDKMLGRPSFFYRIKIASKTKPRESLVPSTFAPVVPLTTTTIHAPQVRPMLKKIADDIPIPLC</sequence>
<protein>
    <submittedName>
        <fullName evidence="1">Uncharacterized protein</fullName>
    </submittedName>
</protein>